<organism evidence="7 8">
    <name type="scientific">Ajellomyces dermatitidis (strain ER-3 / ATCC MYA-2586)</name>
    <name type="common">Blastomyces dermatitidis</name>
    <dbReference type="NCBI Taxonomy" id="559297"/>
    <lineage>
        <taxon>Eukaryota</taxon>
        <taxon>Fungi</taxon>
        <taxon>Dikarya</taxon>
        <taxon>Ascomycota</taxon>
        <taxon>Pezizomycotina</taxon>
        <taxon>Eurotiomycetes</taxon>
        <taxon>Eurotiomycetidae</taxon>
        <taxon>Onygenales</taxon>
        <taxon>Ajellomycetaceae</taxon>
        <taxon>Blastomyces</taxon>
    </lineage>
</organism>
<evidence type="ECO:0000256" key="4">
    <source>
        <dbReference type="ARBA" id="ARBA00022989"/>
    </source>
</evidence>
<comment type="subcellular location">
    <subcellularLocation>
        <location evidence="1">Membrane</location>
        <topology evidence="1">Multi-pass membrane protein</topology>
    </subcellularLocation>
</comment>
<dbReference type="SUPFAM" id="SSF103473">
    <property type="entry name" value="MFS general substrate transporter"/>
    <property type="match status" value="1"/>
</dbReference>
<feature type="transmembrane region" description="Helical" evidence="6">
    <location>
        <begin position="143"/>
        <end position="165"/>
    </location>
</feature>
<accession>A0ABP2F5E6</accession>
<dbReference type="PANTHER" id="PTHR43791:SF49">
    <property type="entry name" value="TRANSPORTER, PUTATIVE (AFU_ORTHOLOGUE AFUA_4G04250)-RELATED"/>
    <property type="match status" value="1"/>
</dbReference>
<keyword evidence="4 6" id="KW-1133">Transmembrane helix</keyword>
<keyword evidence="8" id="KW-1185">Reference proteome</keyword>
<evidence type="ECO:0008006" key="9">
    <source>
        <dbReference type="Google" id="ProtNLM"/>
    </source>
</evidence>
<keyword evidence="3 6" id="KW-0812">Transmembrane</keyword>
<dbReference type="RefSeq" id="XP_045278620.1">
    <property type="nucleotide sequence ID" value="XM_045423166.1"/>
</dbReference>
<sequence length="192" mass="20966">MPAKEFSAFHTADGAAMQVVKESGASIGASNPHIPHFMGKNMALSQQRLRHPHFFSTSFEVVNKSATAAEIRDFCRQLKTPRSPGDLRNLPRFGCVEMDYFNNYATVTVLRLLLGIFEAGLFPSFAIAFAVGHMNGTRGLSGWRWLFILEGIPSCASAILVYFFLPDYPETSLLALTGREGACEGEAKSGGL</sequence>
<evidence type="ECO:0000256" key="2">
    <source>
        <dbReference type="ARBA" id="ARBA00022448"/>
    </source>
</evidence>
<name>A0ABP2F5E6_AJEDR</name>
<dbReference type="InterPro" id="IPR036259">
    <property type="entry name" value="MFS_trans_sf"/>
</dbReference>
<gene>
    <name evidence="7" type="ORF">BDCG_07371</name>
</gene>
<dbReference type="Gene3D" id="1.20.1250.20">
    <property type="entry name" value="MFS general substrate transporter like domains"/>
    <property type="match status" value="1"/>
</dbReference>
<evidence type="ECO:0000256" key="6">
    <source>
        <dbReference type="SAM" id="Phobius"/>
    </source>
</evidence>
<evidence type="ECO:0000256" key="5">
    <source>
        <dbReference type="ARBA" id="ARBA00023136"/>
    </source>
</evidence>
<evidence type="ECO:0000256" key="3">
    <source>
        <dbReference type="ARBA" id="ARBA00022692"/>
    </source>
</evidence>
<dbReference type="PANTHER" id="PTHR43791">
    <property type="entry name" value="PERMEASE-RELATED"/>
    <property type="match status" value="1"/>
</dbReference>
<protein>
    <recommendedName>
        <fullName evidence="9">Major facilitator superfamily (MFS) profile domain-containing protein</fullName>
    </recommendedName>
</protein>
<dbReference type="EMBL" id="EQ999980">
    <property type="protein sequence ID" value="EEQ92251.2"/>
    <property type="molecule type" value="Genomic_DNA"/>
</dbReference>
<keyword evidence="2" id="KW-0813">Transport</keyword>
<evidence type="ECO:0000256" key="1">
    <source>
        <dbReference type="ARBA" id="ARBA00004141"/>
    </source>
</evidence>
<feature type="transmembrane region" description="Helical" evidence="6">
    <location>
        <begin position="109"/>
        <end position="131"/>
    </location>
</feature>
<evidence type="ECO:0000313" key="7">
    <source>
        <dbReference type="EMBL" id="EEQ92251.2"/>
    </source>
</evidence>
<dbReference type="Proteomes" id="UP000002039">
    <property type="component" value="Unassembled WGS sequence"/>
</dbReference>
<proteinExistence type="predicted"/>
<evidence type="ECO:0000313" key="8">
    <source>
        <dbReference type="Proteomes" id="UP000002039"/>
    </source>
</evidence>
<reference evidence="8" key="1">
    <citation type="journal article" date="2015" name="PLoS Genet.">
        <title>The dynamic genome and transcriptome of the human fungal pathogen Blastomyces and close relative Emmonsia.</title>
        <authorList>
            <person name="Munoz J.F."/>
            <person name="Gauthier G.M."/>
            <person name="Desjardins C.A."/>
            <person name="Gallo J.E."/>
            <person name="Holder J."/>
            <person name="Sullivan T.D."/>
            <person name="Marty A.J."/>
            <person name="Carmen J.C."/>
            <person name="Chen Z."/>
            <person name="Ding L."/>
            <person name="Gujja S."/>
            <person name="Magrini V."/>
            <person name="Misas E."/>
            <person name="Mitreva M."/>
            <person name="Priest M."/>
            <person name="Saif S."/>
            <person name="Whiston E.A."/>
            <person name="Young S."/>
            <person name="Zeng Q."/>
            <person name="Goldman W.E."/>
            <person name="Mardis E.R."/>
            <person name="Taylor J.W."/>
            <person name="McEwen J.G."/>
            <person name="Clay O.K."/>
            <person name="Klein B.S."/>
            <person name="Cuomo C.A."/>
        </authorList>
    </citation>
    <scope>NUCLEOTIDE SEQUENCE [LARGE SCALE GENOMIC DNA]</scope>
    <source>
        <strain evidence="8">ER-3 / ATCC MYA-2586</strain>
    </source>
</reference>
<keyword evidence="5 6" id="KW-0472">Membrane</keyword>
<dbReference type="GeneID" id="69029118"/>